<evidence type="ECO:0000256" key="4">
    <source>
        <dbReference type="ARBA" id="ARBA00022801"/>
    </source>
</evidence>
<evidence type="ECO:0000256" key="7">
    <source>
        <dbReference type="PIRSR" id="PIRSR001217-1"/>
    </source>
</evidence>
<evidence type="ECO:0000256" key="1">
    <source>
        <dbReference type="ARBA" id="ARBA00004370"/>
    </source>
</evidence>
<evidence type="ECO:0000256" key="3">
    <source>
        <dbReference type="ARBA" id="ARBA00022670"/>
    </source>
</evidence>
<dbReference type="NCBIfam" id="TIGR00705">
    <property type="entry name" value="SppA_67K"/>
    <property type="match status" value="1"/>
</dbReference>
<dbReference type="RefSeq" id="WP_162669246.1">
    <property type="nucleotide sequence ID" value="NZ_LR593886.1"/>
</dbReference>
<feature type="signal peptide" evidence="8">
    <location>
        <begin position="1"/>
        <end position="19"/>
    </location>
</feature>
<dbReference type="KEGG" id="gms:SOIL9_29610"/>
<keyword evidence="11" id="KW-1185">Reference proteome</keyword>
<feature type="domain" description="Peptidase S49" evidence="9">
    <location>
        <begin position="101"/>
        <end position="247"/>
    </location>
</feature>
<dbReference type="PANTHER" id="PTHR33209">
    <property type="entry name" value="PROTEASE 4"/>
    <property type="match status" value="1"/>
</dbReference>
<dbReference type="InterPro" id="IPR047217">
    <property type="entry name" value="S49_SppA_67K_type_N"/>
</dbReference>
<dbReference type="Pfam" id="PF01343">
    <property type="entry name" value="Peptidase_S49"/>
    <property type="match status" value="2"/>
</dbReference>
<dbReference type="InterPro" id="IPR047272">
    <property type="entry name" value="S49_SppA_C"/>
</dbReference>
<reference evidence="10 11" key="1">
    <citation type="submission" date="2019-05" db="EMBL/GenBank/DDBJ databases">
        <authorList>
            <consortium name="Science for Life Laboratories"/>
        </authorList>
    </citation>
    <scope>NUCLEOTIDE SEQUENCE [LARGE SCALE GENOMIC DNA]</scope>
    <source>
        <strain evidence="10">Soil9</strain>
    </source>
</reference>
<dbReference type="Gene3D" id="3.90.226.10">
    <property type="entry name" value="2-enoyl-CoA Hydratase, Chain A, domain 1"/>
    <property type="match status" value="3"/>
</dbReference>
<dbReference type="EMBL" id="LR593886">
    <property type="protein sequence ID" value="VTR94753.1"/>
    <property type="molecule type" value="Genomic_DNA"/>
</dbReference>
<dbReference type="GO" id="GO:0006465">
    <property type="term" value="P:signal peptide processing"/>
    <property type="evidence" value="ECO:0007669"/>
    <property type="project" value="InterPro"/>
</dbReference>
<keyword evidence="6" id="KW-0472">Membrane</keyword>
<comment type="similarity">
    <text evidence="2">Belongs to the peptidase S49 family.</text>
</comment>
<dbReference type="InterPro" id="IPR002142">
    <property type="entry name" value="Peptidase_S49"/>
</dbReference>
<keyword evidence="3 10" id="KW-0645">Protease</keyword>
<proteinExistence type="inferred from homology"/>
<dbReference type="InterPro" id="IPR029045">
    <property type="entry name" value="ClpP/crotonase-like_dom_sf"/>
</dbReference>
<dbReference type="PIRSF" id="PIRSF001217">
    <property type="entry name" value="Protease_4_SppA"/>
    <property type="match status" value="1"/>
</dbReference>
<evidence type="ECO:0000256" key="5">
    <source>
        <dbReference type="ARBA" id="ARBA00022825"/>
    </source>
</evidence>
<feature type="active site" description="Nucleophile" evidence="7">
    <location>
        <position position="381"/>
    </location>
</feature>
<dbReference type="CDD" id="cd07023">
    <property type="entry name" value="S49_Sppa_N_C"/>
    <property type="match status" value="1"/>
</dbReference>
<accession>A0A6P2D0V4</accession>
<dbReference type="GO" id="GO:0008236">
    <property type="term" value="F:serine-type peptidase activity"/>
    <property type="evidence" value="ECO:0007669"/>
    <property type="project" value="UniProtKB-KW"/>
</dbReference>
<dbReference type="GO" id="GO:0016020">
    <property type="term" value="C:membrane"/>
    <property type="evidence" value="ECO:0007669"/>
    <property type="project" value="UniProtKB-SubCell"/>
</dbReference>
<dbReference type="InterPro" id="IPR004634">
    <property type="entry name" value="Pept_S49_pIV"/>
</dbReference>
<dbReference type="PANTHER" id="PTHR33209:SF1">
    <property type="entry name" value="PEPTIDASE S49 DOMAIN-CONTAINING PROTEIN"/>
    <property type="match status" value="1"/>
</dbReference>
<evidence type="ECO:0000313" key="10">
    <source>
        <dbReference type="EMBL" id="VTR94753.1"/>
    </source>
</evidence>
<comment type="subcellular location">
    <subcellularLocation>
        <location evidence="1">Membrane</location>
    </subcellularLocation>
</comment>
<sequence length="593" mass="63146">MPRLLFALVLLFQSTIAVAQEPKKEAPAAPRVAHIVLGGDMDEGAPADGPFGGGSETLRQKIDRIKAAAKDKTVAALYLRLDELHVGFGKVNELRRAVADFRATGKKAFAYAEEFDTKAYLVALACDTISVPESGGLNMVGLRAEVSYYKDALKLATLDVDVLKMGGYKSAVEPFLRADMSPENREQITSMMNDNFDKELVAALVTGRPNLKLTPATAEALVDEGPFTARKALKLGLVDALQYEDQFEAGFAKALGRNEVKIVTGYGKPKKADSVGGLGALMDLMSPKKKSETKEPKVAVIHVVGAIASGKGGFSLLGGQSVGSDTIVEAIRDAEKNPTVKAIVLRVDSPGGSALASDVIWRALAVCKKPVVASMGDVAASGGYYVCMNARRIFAEPGTVTGSIGVFGMKIVTGKLEERVGVTTHVISRGKNTGVNSATFKWSESERKAMTEVIEEVYDQFTDKAVAGRVAAGQKQMTKAKLLELAGGRVWTGRQAKANGLVDELGTLDDAIAFAKKEAGIDPSKDLELLMLPKGSSFFDKLMDGDLDLPFGRALADLKNVPGGAKAMQLMAPVLNAHKAPVQMLIPFHVEFK</sequence>
<name>A0A6P2D0V4_9BACT</name>
<feature type="chain" id="PRO_5026981880" description="Peptidase S49 domain-containing protein" evidence="8">
    <location>
        <begin position="20"/>
        <end position="593"/>
    </location>
</feature>
<keyword evidence="4" id="KW-0378">Hydrolase</keyword>
<evidence type="ECO:0000256" key="6">
    <source>
        <dbReference type="ARBA" id="ARBA00023136"/>
    </source>
</evidence>
<keyword evidence="8" id="KW-0732">Signal</keyword>
<evidence type="ECO:0000256" key="8">
    <source>
        <dbReference type="SAM" id="SignalP"/>
    </source>
</evidence>
<dbReference type="CDD" id="cd07018">
    <property type="entry name" value="S49_SppA_67K_type"/>
    <property type="match status" value="1"/>
</dbReference>
<dbReference type="SUPFAM" id="SSF52096">
    <property type="entry name" value="ClpP/crotonase"/>
    <property type="match status" value="2"/>
</dbReference>
<protein>
    <recommendedName>
        <fullName evidence="9">Peptidase S49 domain-containing protein</fullName>
    </recommendedName>
</protein>
<evidence type="ECO:0000256" key="2">
    <source>
        <dbReference type="ARBA" id="ARBA00008683"/>
    </source>
</evidence>
<dbReference type="AlphaFoldDB" id="A0A6P2D0V4"/>
<feature type="domain" description="Peptidase S49" evidence="9">
    <location>
        <begin position="368"/>
        <end position="521"/>
    </location>
</feature>
<feature type="active site" description="Proton donor/acceptor" evidence="7">
    <location>
        <position position="169"/>
    </location>
</feature>
<organism evidence="10 11">
    <name type="scientific">Gemmata massiliana</name>
    <dbReference type="NCBI Taxonomy" id="1210884"/>
    <lineage>
        <taxon>Bacteria</taxon>
        <taxon>Pseudomonadati</taxon>
        <taxon>Planctomycetota</taxon>
        <taxon>Planctomycetia</taxon>
        <taxon>Gemmatales</taxon>
        <taxon>Gemmataceae</taxon>
        <taxon>Gemmata</taxon>
    </lineage>
</organism>
<keyword evidence="5" id="KW-0720">Serine protease</keyword>
<dbReference type="InterPro" id="IPR004635">
    <property type="entry name" value="Pept_S49_SppA"/>
</dbReference>
<dbReference type="NCBIfam" id="TIGR00706">
    <property type="entry name" value="SppA_dom"/>
    <property type="match status" value="1"/>
</dbReference>
<gene>
    <name evidence="10" type="ORF">SOIL9_29610</name>
</gene>
<evidence type="ECO:0000313" key="11">
    <source>
        <dbReference type="Proteomes" id="UP000464178"/>
    </source>
</evidence>
<evidence type="ECO:0000259" key="9">
    <source>
        <dbReference type="Pfam" id="PF01343"/>
    </source>
</evidence>
<dbReference type="Gene3D" id="6.20.330.10">
    <property type="match status" value="1"/>
</dbReference>
<dbReference type="Proteomes" id="UP000464178">
    <property type="component" value="Chromosome"/>
</dbReference>